<evidence type="ECO:0000259" key="12">
    <source>
        <dbReference type="Pfam" id="PF02108"/>
    </source>
</evidence>
<keyword evidence="5" id="KW-0813">Transport</keyword>
<evidence type="ECO:0000256" key="11">
    <source>
        <dbReference type="SAM" id="MobiDB-lite"/>
    </source>
</evidence>
<dbReference type="InterPro" id="IPR051472">
    <property type="entry name" value="T3SS_Stator/FliH"/>
</dbReference>
<comment type="similarity">
    <text evidence="3">Belongs to the FliH family.</text>
</comment>
<feature type="region of interest" description="Disordered" evidence="11">
    <location>
        <begin position="88"/>
        <end position="112"/>
    </location>
</feature>
<feature type="region of interest" description="Disordered" evidence="11">
    <location>
        <begin position="1"/>
        <end position="68"/>
    </location>
</feature>
<evidence type="ECO:0000256" key="3">
    <source>
        <dbReference type="ARBA" id="ARBA00006602"/>
    </source>
</evidence>
<protein>
    <recommendedName>
        <fullName evidence="4">Flagellar assembly protein FliH</fullName>
    </recommendedName>
</protein>
<evidence type="ECO:0000256" key="7">
    <source>
        <dbReference type="ARBA" id="ARBA00022795"/>
    </source>
</evidence>
<name>A0ABU7JH95_9GAMM</name>
<dbReference type="Proteomes" id="UP001339167">
    <property type="component" value="Unassembled WGS sequence"/>
</dbReference>
<keyword evidence="14" id="KW-1185">Reference proteome</keyword>
<evidence type="ECO:0000256" key="9">
    <source>
        <dbReference type="ARBA" id="ARBA00023225"/>
    </source>
</evidence>
<keyword evidence="7" id="KW-1005">Bacterial flagellum biogenesis</keyword>
<proteinExistence type="inferred from homology"/>
<keyword evidence="10" id="KW-0175">Coiled coil</keyword>
<keyword evidence="13" id="KW-0282">Flagellum</keyword>
<comment type="function">
    <text evidence="1">Needed for flagellar regrowth and assembly.</text>
</comment>
<keyword evidence="13" id="KW-0969">Cilium</keyword>
<dbReference type="PANTHER" id="PTHR34982:SF1">
    <property type="entry name" value="FLAGELLAR ASSEMBLY PROTEIN FLIH"/>
    <property type="match status" value="1"/>
</dbReference>
<feature type="compositionally biased region" description="Polar residues" evidence="11">
    <location>
        <begin position="15"/>
        <end position="29"/>
    </location>
</feature>
<dbReference type="EMBL" id="JAUGZK010000009">
    <property type="protein sequence ID" value="MEE2025069.1"/>
    <property type="molecule type" value="Genomic_DNA"/>
</dbReference>
<evidence type="ECO:0000256" key="2">
    <source>
        <dbReference type="ARBA" id="ARBA00004496"/>
    </source>
</evidence>
<dbReference type="PRINTS" id="PR01003">
    <property type="entry name" value="FLGFLIH"/>
</dbReference>
<dbReference type="PANTHER" id="PTHR34982">
    <property type="entry name" value="YOP PROTEINS TRANSLOCATION PROTEIN L"/>
    <property type="match status" value="1"/>
</dbReference>
<feature type="compositionally biased region" description="Polar residues" evidence="11">
    <location>
        <begin position="276"/>
        <end position="286"/>
    </location>
</feature>
<organism evidence="13 14">
    <name type="scientific">Alkalimonas mucilaginosa</name>
    <dbReference type="NCBI Taxonomy" id="3057676"/>
    <lineage>
        <taxon>Bacteria</taxon>
        <taxon>Pseudomonadati</taxon>
        <taxon>Pseudomonadota</taxon>
        <taxon>Gammaproteobacteria</taxon>
        <taxon>Alkalimonas</taxon>
    </lineage>
</organism>
<evidence type="ECO:0000256" key="6">
    <source>
        <dbReference type="ARBA" id="ARBA00022490"/>
    </source>
</evidence>
<feature type="domain" description="Flagellar assembly protein FliH/Type III secretion system HrpE" evidence="12">
    <location>
        <begin position="133"/>
        <end position="257"/>
    </location>
</feature>
<evidence type="ECO:0000313" key="14">
    <source>
        <dbReference type="Proteomes" id="UP001339167"/>
    </source>
</evidence>
<keyword evidence="6" id="KW-0963">Cytoplasm</keyword>
<gene>
    <name evidence="13" type="primary">fliH</name>
    <name evidence="13" type="ORF">QWF21_12520</name>
</gene>
<feature type="coiled-coil region" evidence="10">
    <location>
        <begin position="140"/>
        <end position="167"/>
    </location>
</feature>
<sequence length="314" mass="34919">MSSDQFRYKRPFSPDASTLDQLQEWSTPDLSADMRKYEKTNALNKTRPVRKTEEHSVAEEDEELSLKPLTAEQMELLRQQAYEAGFSEGKDDGFAKGYEEGRQQGQEDGVKQGLAEGKKLGLEEGQQQSELQFKALALLLDKLQQPLQQLEQQVEQELVALTLAMAKAVLQTEVQTNPQVILTALQQAIDALPLAQGKVQIKLHPDDLALVQQKYNPEQLKERGWQLLAEPTLSRGGCRLETELSRVDRTVEQRLQSALAHFLSTADDPSLAVSPPIQTVVASTRQEPPPDSEEKAAPLDAGSLSEESDQEPPP</sequence>
<keyword evidence="8" id="KW-0653">Protein transport</keyword>
<dbReference type="RefSeq" id="WP_330088391.1">
    <property type="nucleotide sequence ID" value="NZ_JAUGZK010000009.1"/>
</dbReference>
<dbReference type="Pfam" id="PF02108">
    <property type="entry name" value="FliH"/>
    <property type="match status" value="1"/>
</dbReference>
<evidence type="ECO:0000256" key="1">
    <source>
        <dbReference type="ARBA" id="ARBA00003041"/>
    </source>
</evidence>
<keyword evidence="13" id="KW-0966">Cell projection</keyword>
<feature type="compositionally biased region" description="Basic and acidic residues" evidence="11">
    <location>
        <begin position="88"/>
        <end position="102"/>
    </location>
</feature>
<dbReference type="NCBIfam" id="NF004270">
    <property type="entry name" value="PRK05687.2-1"/>
    <property type="match status" value="1"/>
</dbReference>
<evidence type="ECO:0000256" key="5">
    <source>
        <dbReference type="ARBA" id="ARBA00022448"/>
    </source>
</evidence>
<feature type="region of interest" description="Disordered" evidence="11">
    <location>
        <begin position="268"/>
        <end position="314"/>
    </location>
</feature>
<evidence type="ECO:0000256" key="8">
    <source>
        <dbReference type="ARBA" id="ARBA00022927"/>
    </source>
</evidence>
<reference evidence="13 14" key="1">
    <citation type="submission" date="2023-06" db="EMBL/GenBank/DDBJ databases">
        <title>Alkalimonas sp., MEB004 an alkaliphilic bacterium isolated from Lonar Lake, India.</title>
        <authorList>
            <person name="Joshi A."/>
            <person name="Thite S."/>
        </authorList>
    </citation>
    <scope>NUCLEOTIDE SEQUENCE [LARGE SCALE GENOMIC DNA]</scope>
    <source>
        <strain evidence="13 14">MEB004</strain>
    </source>
</reference>
<dbReference type="InterPro" id="IPR018035">
    <property type="entry name" value="Flagellar_FliH/T3SS_HrpE"/>
</dbReference>
<comment type="caution">
    <text evidence="13">The sequence shown here is derived from an EMBL/GenBank/DDBJ whole genome shotgun (WGS) entry which is preliminary data.</text>
</comment>
<dbReference type="InterPro" id="IPR000563">
    <property type="entry name" value="Flag_FliH"/>
</dbReference>
<evidence type="ECO:0000313" key="13">
    <source>
        <dbReference type="EMBL" id="MEE2025069.1"/>
    </source>
</evidence>
<evidence type="ECO:0000256" key="4">
    <source>
        <dbReference type="ARBA" id="ARBA00016507"/>
    </source>
</evidence>
<keyword evidence="9" id="KW-1006">Bacterial flagellum protein export</keyword>
<comment type="subcellular location">
    <subcellularLocation>
        <location evidence="2">Cytoplasm</location>
    </subcellularLocation>
</comment>
<evidence type="ECO:0000256" key="10">
    <source>
        <dbReference type="SAM" id="Coils"/>
    </source>
</evidence>
<accession>A0ABU7JH95</accession>